<evidence type="ECO:0000259" key="5">
    <source>
        <dbReference type="SMART" id="SM00385"/>
    </source>
</evidence>
<evidence type="ECO:0000256" key="3">
    <source>
        <dbReference type="ARBA" id="ARBA00023306"/>
    </source>
</evidence>
<feature type="domain" description="Cyclin-like" evidence="5">
    <location>
        <begin position="169"/>
        <end position="258"/>
    </location>
</feature>
<proteinExistence type="inferred from homology"/>
<name>A0A8J4BYL6_9CHLO</name>
<dbReference type="SMART" id="SM00385">
    <property type="entry name" value="CYCLIN"/>
    <property type="match status" value="1"/>
</dbReference>
<evidence type="ECO:0000256" key="4">
    <source>
        <dbReference type="RuleBase" id="RU000383"/>
    </source>
</evidence>
<dbReference type="InterPro" id="IPR039361">
    <property type="entry name" value="Cyclin"/>
</dbReference>
<dbReference type="SUPFAM" id="SSF47954">
    <property type="entry name" value="Cyclin-like"/>
    <property type="match status" value="1"/>
</dbReference>
<dbReference type="PANTHER" id="PTHR10177">
    <property type="entry name" value="CYCLINS"/>
    <property type="match status" value="1"/>
</dbReference>
<evidence type="ECO:0008006" key="9">
    <source>
        <dbReference type="Google" id="ProtNLM"/>
    </source>
</evidence>
<evidence type="ECO:0000313" key="7">
    <source>
        <dbReference type="EMBL" id="GIL67930.1"/>
    </source>
</evidence>
<dbReference type="AlphaFoldDB" id="A0A8J4BYL6"/>
<dbReference type="Pfam" id="PF00134">
    <property type="entry name" value="Cyclin_N"/>
    <property type="match status" value="1"/>
</dbReference>
<dbReference type="EMBL" id="BNCO01000106">
    <property type="protein sequence ID" value="GIL67930.1"/>
    <property type="molecule type" value="Genomic_DNA"/>
</dbReference>
<dbReference type="InterPro" id="IPR048258">
    <property type="entry name" value="Cyclins_cyclin-box"/>
</dbReference>
<evidence type="ECO:0000256" key="2">
    <source>
        <dbReference type="ARBA" id="ARBA00023127"/>
    </source>
</evidence>
<evidence type="ECO:0000313" key="8">
    <source>
        <dbReference type="Proteomes" id="UP000747399"/>
    </source>
</evidence>
<reference evidence="7" key="1">
    <citation type="journal article" date="2021" name="Proc. Natl. Acad. Sci. U.S.A.">
        <title>Three genomes in the algal genus Volvox reveal the fate of a haploid sex-determining region after a transition to homothallism.</title>
        <authorList>
            <person name="Yamamoto K."/>
            <person name="Hamaji T."/>
            <person name="Kawai-Toyooka H."/>
            <person name="Matsuzaki R."/>
            <person name="Takahashi F."/>
            <person name="Nishimura Y."/>
            <person name="Kawachi M."/>
            <person name="Noguchi H."/>
            <person name="Minakuchi Y."/>
            <person name="Umen J.G."/>
            <person name="Toyoda A."/>
            <person name="Nozaki H."/>
        </authorList>
    </citation>
    <scope>NUCLEOTIDE SEQUENCE</scope>
    <source>
        <strain evidence="7">NIES-3780</strain>
    </source>
</reference>
<comment type="similarity">
    <text evidence="4">Belongs to the cyclin family.</text>
</comment>
<accession>A0A8J4BYL6</accession>
<keyword evidence="1" id="KW-0132">Cell division</keyword>
<dbReference type="Gene3D" id="1.10.472.10">
    <property type="entry name" value="Cyclin-like"/>
    <property type="match status" value="2"/>
</dbReference>
<keyword evidence="2 4" id="KW-0195">Cyclin</keyword>
<dbReference type="InterPro" id="IPR036915">
    <property type="entry name" value="Cyclin-like_sf"/>
</dbReference>
<dbReference type="SMART" id="SM01332">
    <property type="entry name" value="Cyclin_C"/>
    <property type="match status" value="1"/>
</dbReference>
<protein>
    <recommendedName>
        <fullName evidence="9">Cyclin-like domain-containing protein</fullName>
    </recommendedName>
</protein>
<dbReference type="Proteomes" id="UP000747399">
    <property type="component" value="Unassembled WGS sequence"/>
</dbReference>
<evidence type="ECO:0000256" key="1">
    <source>
        <dbReference type="ARBA" id="ARBA00022618"/>
    </source>
</evidence>
<dbReference type="PROSITE" id="PS00292">
    <property type="entry name" value="CYCLINS"/>
    <property type="match status" value="1"/>
</dbReference>
<feature type="domain" description="Cyclin C-terminal" evidence="6">
    <location>
        <begin position="267"/>
        <end position="382"/>
    </location>
</feature>
<keyword evidence="3" id="KW-0131">Cell cycle</keyword>
<organism evidence="7 8">
    <name type="scientific">Volvox africanus</name>
    <dbReference type="NCBI Taxonomy" id="51714"/>
    <lineage>
        <taxon>Eukaryota</taxon>
        <taxon>Viridiplantae</taxon>
        <taxon>Chlorophyta</taxon>
        <taxon>core chlorophytes</taxon>
        <taxon>Chlorophyceae</taxon>
        <taxon>CS clade</taxon>
        <taxon>Chlamydomonadales</taxon>
        <taxon>Volvocaceae</taxon>
        <taxon>Volvox</taxon>
    </lineage>
</organism>
<gene>
    <name evidence="7" type="ORF">Vafri_21194</name>
</gene>
<dbReference type="Pfam" id="PF02984">
    <property type="entry name" value="Cyclin_C"/>
    <property type="match status" value="1"/>
</dbReference>
<dbReference type="InterPro" id="IPR013763">
    <property type="entry name" value="Cyclin-like_dom"/>
</dbReference>
<dbReference type="GO" id="GO:0051301">
    <property type="term" value="P:cell division"/>
    <property type="evidence" value="ECO:0007669"/>
    <property type="project" value="UniProtKB-KW"/>
</dbReference>
<comment type="caution">
    <text evidence="7">The sequence shown here is derived from an EMBL/GenBank/DDBJ whole genome shotgun (WGS) entry which is preliminary data.</text>
</comment>
<evidence type="ECO:0000259" key="6">
    <source>
        <dbReference type="SMART" id="SM01332"/>
    </source>
</evidence>
<dbReference type="InterPro" id="IPR004367">
    <property type="entry name" value="Cyclin_C-dom"/>
</dbReference>
<keyword evidence="8" id="KW-1185">Reference proteome</keyword>
<dbReference type="InterPro" id="IPR006671">
    <property type="entry name" value="Cyclin_N"/>
</dbReference>
<sequence>MALPLSVDRDMLSISPQYQCSEKLYPGSDHANGPRKPSLAGCAKRAAQPSCSSRPGSCSGVSSFDSENENSFIWQTSSALKGDEEVCCAASATPVGMLHCEDALDEDDMEDEDATREWAPGRPPASYIGPTYHHSEAEETLSNELSKEEELGPFTACPLPAEYRGVLVQWMREVCGVRALSPATFFTSVSLLDRFMRASGDGATPPSLLQLVALTCIAIATKLEQQQCASELLSLARDENGNLYKGEDSRMMEIHLLDMLGWRLRTPTIYTFTSLLLHRVVNRPQDGQVVPVGMEAQFRNIVLRLAELAVLDTELASVSYSSLAVACILVAETEIKGGHMHASLKTVESLRTVPGLRDLSNLSAPVQRLYCLYKSTPALTSSR</sequence>